<organism evidence="1 2">
    <name type="scientific">Hemibagrus wyckioides</name>
    <dbReference type="NCBI Taxonomy" id="337641"/>
    <lineage>
        <taxon>Eukaryota</taxon>
        <taxon>Metazoa</taxon>
        <taxon>Chordata</taxon>
        <taxon>Craniata</taxon>
        <taxon>Vertebrata</taxon>
        <taxon>Euteleostomi</taxon>
        <taxon>Actinopterygii</taxon>
        <taxon>Neopterygii</taxon>
        <taxon>Teleostei</taxon>
        <taxon>Ostariophysi</taxon>
        <taxon>Siluriformes</taxon>
        <taxon>Bagridae</taxon>
        <taxon>Hemibagrus</taxon>
    </lineage>
</organism>
<dbReference type="EMBL" id="JAHKSW010000003">
    <property type="protein sequence ID" value="KAG7333867.1"/>
    <property type="molecule type" value="Genomic_DNA"/>
</dbReference>
<sequence length="72" mass="8077">MGGLAFWVSPYTPYKDPPTPPHCPNASVLSVSAERCLFLGCQSSSSEQRHHPDLHLHFSPTVWRKPNNTTIF</sequence>
<name>A0A9D3P3N5_9TELE</name>
<evidence type="ECO:0000313" key="2">
    <source>
        <dbReference type="Proteomes" id="UP000824219"/>
    </source>
</evidence>
<reference evidence="1 2" key="1">
    <citation type="submission" date="2021-06" db="EMBL/GenBank/DDBJ databases">
        <title>Chromosome-level genome assembly of the red-tail catfish (Hemibagrus wyckioides).</title>
        <authorList>
            <person name="Shao F."/>
        </authorList>
    </citation>
    <scope>NUCLEOTIDE SEQUENCE [LARGE SCALE GENOMIC DNA]</scope>
    <source>
        <strain evidence="1">EC202008001</strain>
        <tissue evidence="1">Blood</tissue>
    </source>
</reference>
<keyword evidence="2" id="KW-1185">Reference proteome</keyword>
<accession>A0A9D3P3N5</accession>
<proteinExistence type="predicted"/>
<dbReference type="Proteomes" id="UP000824219">
    <property type="component" value="Linkage Group LG03"/>
</dbReference>
<evidence type="ECO:0000313" key="1">
    <source>
        <dbReference type="EMBL" id="KAG7333867.1"/>
    </source>
</evidence>
<protein>
    <submittedName>
        <fullName evidence="1">Uncharacterized protein</fullName>
    </submittedName>
</protein>
<gene>
    <name evidence="1" type="ORF">KOW79_002274</name>
</gene>
<dbReference type="AlphaFoldDB" id="A0A9D3P3N5"/>
<comment type="caution">
    <text evidence="1">The sequence shown here is derived from an EMBL/GenBank/DDBJ whole genome shotgun (WGS) entry which is preliminary data.</text>
</comment>